<protein>
    <recommendedName>
        <fullName evidence="5">NADP-dependent oxidoreductase domain-containing protein</fullName>
    </recommendedName>
</protein>
<dbReference type="Proteomes" id="UP000775872">
    <property type="component" value="Unassembled WGS sequence"/>
</dbReference>
<dbReference type="Gene3D" id="3.20.20.100">
    <property type="entry name" value="NADP-dependent oxidoreductase domain"/>
    <property type="match status" value="1"/>
</dbReference>
<dbReference type="EMBL" id="CABFOC020000063">
    <property type="protein sequence ID" value="CAH0055957.1"/>
    <property type="molecule type" value="Genomic_DNA"/>
</dbReference>
<dbReference type="InterPro" id="IPR023210">
    <property type="entry name" value="NADP_OxRdtase_dom"/>
</dbReference>
<dbReference type="PROSITE" id="PS00063">
    <property type="entry name" value="ALDOKETO_REDUCTASE_3"/>
    <property type="match status" value="1"/>
</dbReference>
<accession>A0A9P0ENB7</accession>
<organism evidence="6 7">
    <name type="scientific">Clonostachys solani</name>
    <dbReference type="NCBI Taxonomy" id="160281"/>
    <lineage>
        <taxon>Eukaryota</taxon>
        <taxon>Fungi</taxon>
        <taxon>Dikarya</taxon>
        <taxon>Ascomycota</taxon>
        <taxon>Pezizomycotina</taxon>
        <taxon>Sordariomycetes</taxon>
        <taxon>Hypocreomycetidae</taxon>
        <taxon>Hypocreales</taxon>
        <taxon>Bionectriaceae</taxon>
        <taxon>Clonostachys</taxon>
    </lineage>
</organism>
<dbReference type="GO" id="GO:0016491">
    <property type="term" value="F:oxidoreductase activity"/>
    <property type="evidence" value="ECO:0007669"/>
    <property type="project" value="UniProtKB-KW"/>
</dbReference>
<dbReference type="SUPFAM" id="SSF51430">
    <property type="entry name" value="NAD(P)-linked oxidoreductase"/>
    <property type="match status" value="1"/>
</dbReference>
<evidence type="ECO:0000256" key="4">
    <source>
        <dbReference type="PIRSR" id="PIRSR000097-3"/>
    </source>
</evidence>
<dbReference type="OrthoDB" id="416253at2759"/>
<evidence type="ECO:0000313" key="6">
    <source>
        <dbReference type="EMBL" id="CAH0055957.1"/>
    </source>
</evidence>
<dbReference type="PANTHER" id="PTHR11732">
    <property type="entry name" value="ALDO/KETO REDUCTASE"/>
    <property type="match status" value="1"/>
</dbReference>
<feature type="active site" description="Proton donor" evidence="2">
    <location>
        <position position="72"/>
    </location>
</feature>
<reference evidence="6 7" key="2">
    <citation type="submission" date="2021-10" db="EMBL/GenBank/DDBJ databases">
        <authorList>
            <person name="Piombo E."/>
        </authorList>
    </citation>
    <scope>NUCLEOTIDE SEQUENCE [LARGE SCALE GENOMIC DNA]</scope>
</reference>
<dbReference type="Pfam" id="PF00248">
    <property type="entry name" value="Aldo_ket_red"/>
    <property type="match status" value="1"/>
</dbReference>
<dbReference type="InterPro" id="IPR018170">
    <property type="entry name" value="Aldo/ket_reductase_CS"/>
</dbReference>
<dbReference type="PIRSF" id="PIRSF000097">
    <property type="entry name" value="AKR"/>
    <property type="match status" value="1"/>
</dbReference>
<reference evidence="7" key="1">
    <citation type="submission" date="2019-06" db="EMBL/GenBank/DDBJ databases">
        <authorList>
            <person name="Broberg M."/>
        </authorList>
    </citation>
    <scope>NUCLEOTIDE SEQUENCE [LARGE SCALE GENOMIC DNA]</scope>
</reference>
<feature type="site" description="Lowers pKa of active site Tyr" evidence="4">
    <location>
        <position position="97"/>
    </location>
</feature>
<evidence type="ECO:0000256" key="1">
    <source>
        <dbReference type="ARBA" id="ARBA00023002"/>
    </source>
</evidence>
<keyword evidence="1" id="KW-0560">Oxidoreductase</keyword>
<comment type="caution">
    <text evidence="6">The sequence shown here is derived from an EMBL/GenBank/DDBJ whole genome shotgun (WGS) entry which is preliminary data.</text>
</comment>
<evidence type="ECO:0000259" key="5">
    <source>
        <dbReference type="Pfam" id="PF00248"/>
    </source>
</evidence>
<evidence type="ECO:0000313" key="7">
    <source>
        <dbReference type="Proteomes" id="UP000775872"/>
    </source>
</evidence>
<name>A0A9P0ENB7_9HYPO</name>
<gene>
    <name evidence="6" type="ORF">CSOL1703_00005891</name>
</gene>
<sequence length="354" mass="39909">MPMPKSLPLSNGSEIPGIGLAIIIILFIEINEMLPIILIRSGTWAAPKGEVENAVATALLEGYRHIDCALIYKNEIEVAEGIRRSGIPRKDIFITSKLWNAFHSNIAESLRRSLENLGVDYLDLYLVHWPVRLISVFSQTQPPSLRHLNNEFSELLPINPDGTRAVDRDWDVRRTWAQMEDTLDSGKVKAIGVCNWSVPYLEELKKVWRHKPSVNQVELHPYLPQLDLVNWCKKEGILVEAYSPLGGPGAPLLADTDVAAISEKHQVPPANVLISYHIRRGIVPLVKSVSPKRLKTNLQVIGLDADDMKKLDQVHKQPGKHVRYQTPLWGSDLGFRDWYGYEANKSGPNIQHIQ</sequence>
<dbReference type="AlphaFoldDB" id="A0A9P0ENB7"/>
<evidence type="ECO:0000256" key="2">
    <source>
        <dbReference type="PIRSR" id="PIRSR000097-1"/>
    </source>
</evidence>
<evidence type="ECO:0000256" key="3">
    <source>
        <dbReference type="PIRSR" id="PIRSR000097-2"/>
    </source>
</evidence>
<dbReference type="InterPro" id="IPR036812">
    <property type="entry name" value="NAD(P)_OxRdtase_dom_sf"/>
</dbReference>
<keyword evidence="7" id="KW-1185">Reference proteome</keyword>
<dbReference type="PRINTS" id="PR00069">
    <property type="entry name" value="ALDKETRDTASE"/>
</dbReference>
<dbReference type="InterPro" id="IPR020471">
    <property type="entry name" value="AKR"/>
</dbReference>
<proteinExistence type="predicted"/>
<feature type="binding site" evidence="3">
    <location>
        <position position="128"/>
    </location>
    <ligand>
        <name>substrate</name>
    </ligand>
</feature>
<feature type="domain" description="NADP-dependent oxidoreductase" evidence="5">
    <location>
        <begin position="43"/>
        <end position="314"/>
    </location>
</feature>